<evidence type="ECO:0000256" key="11">
    <source>
        <dbReference type="PIRNR" id="PIRNR001461"/>
    </source>
</evidence>
<evidence type="ECO:0000256" key="10">
    <source>
        <dbReference type="HAMAP-Rule" id="MF_02227"/>
    </source>
</evidence>
<dbReference type="PANTHER" id="PTHR11749">
    <property type="entry name" value="RIBULOSE-5-PHOSPHATE-3-EPIMERASE"/>
    <property type="match status" value="1"/>
</dbReference>
<comment type="caution">
    <text evidence="15">The sequence shown here is derived from an EMBL/GenBank/DDBJ whole genome shotgun (WGS) entry which is preliminary data.</text>
</comment>
<accession>A0A7C3LSM8</accession>
<feature type="binding site" evidence="10 13">
    <location>
        <position position="178"/>
    </location>
    <ligand>
        <name>a divalent metal cation</name>
        <dbReference type="ChEBI" id="CHEBI:60240"/>
    </ligand>
</feature>
<feature type="active site" description="Proton acceptor" evidence="10 12">
    <location>
        <position position="37"/>
    </location>
</feature>
<evidence type="ECO:0000256" key="9">
    <source>
        <dbReference type="ARBA" id="ARBA00023235"/>
    </source>
</evidence>
<evidence type="ECO:0000256" key="12">
    <source>
        <dbReference type="PIRSR" id="PIRSR001461-1"/>
    </source>
</evidence>
<dbReference type="EMBL" id="DTMM01000054">
    <property type="protein sequence ID" value="HFT92819.1"/>
    <property type="molecule type" value="Genomic_DNA"/>
</dbReference>
<comment type="similarity">
    <text evidence="6 10 11">Belongs to the ribulose-phosphate 3-epimerase family.</text>
</comment>
<feature type="binding site" evidence="10">
    <location>
        <begin position="178"/>
        <end position="180"/>
    </location>
    <ligand>
        <name>substrate</name>
    </ligand>
</feature>
<dbReference type="GO" id="GO:0005737">
    <property type="term" value="C:cytoplasm"/>
    <property type="evidence" value="ECO:0007669"/>
    <property type="project" value="UniProtKB-ARBA"/>
</dbReference>
<name>A0A7C3LSM8_9BACT</name>
<evidence type="ECO:0000256" key="3">
    <source>
        <dbReference type="ARBA" id="ARBA00001941"/>
    </source>
</evidence>
<feature type="binding site" evidence="10 14">
    <location>
        <begin position="144"/>
        <end position="147"/>
    </location>
    <ligand>
        <name>substrate</name>
    </ligand>
</feature>
<proteinExistence type="inferred from homology"/>
<keyword evidence="13" id="KW-0862">Zinc</keyword>
<feature type="binding site" evidence="10 14">
    <location>
        <position position="10"/>
    </location>
    <ligand>
        <name>substrate</name>
    </ligand>
</feature>
<evidence type="ECO:0000256" key="7">
    <source>
        <dbReference type="ARBA" id="ARBA00013188"/>
    </source>
</evidence>
<evidence type="ECO:0000313" key="15">
    <source>
        <dbReference type="EMBL" id="HFT92819.1"/>
    </source>
</evidence>
<keyword evidence="13" id="KW-0464">Manganese</keyword>
<feature type="binding site" evidence="10 13">
    <location>
        <position position="68"/>
    </location>
    <ligand>
        <name>a divalent metal cation</name>
        <dbReference type="ChEBI" id="CHEBI:60240"/>
    </ligand>
</feature>
<dbReference type="SUPFAM" id="SSF51366">
    <property type="entry name" value="Ribulose-phoshate binding barrel"/>
    <property type="match status" value="1"/>
</dbReference>
<comment type="cofactor">
    <cofactor evidence="3">
        <name>Co(2+)</name>
        <dbReference type="ChEBI" id="CHEBI:48828"/>
    </cofactor>
</comment>
<protein>
    <recommendedName>
        <fullName evidence="7 10">Ribulose-phosphate 3-epimerase</fullName>
        <ecNumber evidence="7 10">5.1.3.1</ecNumber>
    </recommendedName>
</protein>
<comment type="cofactor">
    <cofactor evidence="10 13">
        <name>a divalent metal cation</name>
        <dbReference type="ChEBI" id="CHEBI:60240"/>
    </cofactor>
    <text evidence="10 13">Binds 1 divalent metal cation per subunit.</text>
</comment>
<dbReference type="InterPro" id="IPR000056">
    <property type="entry name" value="Ribul_P_3_epim-like"/>
</dbReference>
<comment type="cofactor">
    <cofactor evidence="4">
        <name>Zn(2+)</name>
        <dbReference type="ChEBI" id="CHEBI:29105"/>
    </cofactor>
</comment>
<feature type="active site" description="Proton donor" evidence="10 12">
    <location>
        <position position="178"/>
    </location>
</feature>
<keyword evidence="10 11" id="KW-0119">Carbohydrate metabolism</keyword>
<sequence length="228" mass="24617">MRRQILVAPSLLAGDFSRLGEEVAHVTEAGADLIHLDVMDGDFVPNLTFGPPVIRAIREFASVPLEAHLMVWHPDSYLDDLKEAGVDRIIVHQESDVHLNRLLDRIRKMGISPGIAVNPGTPAVLLEEVLDQVDLVLVMTVNPGFGGQSFISGMLDKISRVRAMREARPGLSFKIEVDGGISPKTASRVVDAGADVLVAGTAIFRNPPYRNAVSGLRSSAFVEIVPGI</sequence>
<dbReference type="AlphaFoldDB" id="A0A7C3LSM8"/>
<feature type="binding site" evidence="14">
    <location>
        <begin position="200"/>
        <end position="201"/>
    </location>
    <ligand>
        <name>substrate</name>
    </ligand>
</feature>
<comment type="pathway">
    <text evidence="10">Carbohydrate degradation.</text>
</comment>
<evidence type="ECO:0000256" key="6">
    <source>
        <dbReference type="ARBA" id="ARBA00009541"/>
    </source>
</evidence>
<comment type="cofactor">
    <cofactor evidence="2">
        <name>Mn(2+)</name>
        <dbReference type="ChEBI" id="CHEBI:29035"/>
    </cofactor>
</comment>
<comment type="caution">
    <text evidence="10">Lacks conserved residue(s) required for the propagation of feature annotation.</text>
</comment>
<evidence type="ECO:0000256" key="14">
    <source>
        <dbReference type="PIRSR" id="PIRSR001461-3"/>
    </source>
</evidence>
<dbReference type="GO" id="GO:0046872">
    <property type="term" value="F:metal ion binding"/>
    <property type="evidence" value="ECO:0007669"/>
    <property type="project" value="UniProtKB-UniRule"/>
</dbReference>
<keyword evidence="9 10" id="KW-0413">Isomerase</keyword>
<dbReference type="Gene3D" id="3.20.20.70">
    <property type="entry name" value="Aldolase class I"/>
    <property type="match status" value="1"/>
</dbReference>
<evidence type="ECO:0000256" key="1">
    <source>
        <dbReference type="ARBA" id="ARBA00001782"/>
    </source>
</evidence>
<feature type="binding site" evidence="10 14">
    <location>
        <position position="68"/>
    </location>
    <ligand>
        <name>substrate</name>
    </ligand>
</feature>
<keyword evidence="8 10" id="KW-0479">Metal-binding</keyword>
<dbReference type="NCBIfam" id="NF004076">
    <property type="entry name" value="PRK05581.1-4"/>
    <property type="match status" value="1"/>
</dbReference>
<keyword evidence="13" id="KW-0170">Cobalt</keyword>
<feature type="binding site" evidence="14">
    <location>
        <position position="180"/>
    </location>
    <ligand>
        <name>substrate</name>
    </ligand>
</feature>
<comment type="catalytic activity">
    <reaction evidence="1 10 11">
        <text>D-ribulose 5-phosphate = D-xylulose 5-phosphate</text>
        <dbReference type="Rhea" id="RHEA:13677"/>
        <dbReference type="ChEBI" id="CHEBI:57737"/>
        <dbReference type="ChEBI" id="CHEBI:58121"/>
        <dbReference type="EC" id="5.1.3.1"/>
    </reaction>
</comment>
<dbReference type="InterPro" id="IPR013785">
    <property type="entry name" value="Aldolase_TIM"/>
</dbReference>
<dbReference type="InterPro" id="IPR011060">
    <property type="entry name" value="RibuloseP-bd_barrel"/>
</dbReference>
<dbReference type="PIRSF" id="PIRSF001461">
    <property type="entry name" value="RPE"/>
    <property type="match status" value="1"/>
</dbReference>
<comment type="cofactor">
    <cofactor evidence="5">
        <name>Fe(2+)</name>
        <dbReference type="ChEBI" id="CHEBI:29033"/>
    </cofactor>
</comment>
<dbReference type="InterPro" id="IPR026019">
    <property type="entry name" value="Ribul_P_3_epim"/>
</dbReference>
<evidence type="ECO:0000256" key="8">
    <source>
        <dbReference type="ARBA" id="ARBA00022723"/>
    </source>
</evidence>
<dbReference type="HAMAP" id="MF_02227">
    <property type="entry name" value="RPE"/>
    <property type="match status" value="1"/>
</dbReference>
<dbReference type="GO" id="GO:0006098">
    <property type="term" value="P:pentose-phosphate shunt"/>
    <property type="evidence" value="ECO:0007669"/>
    <property type="project" value="UniProtKB-UniRule"/>
</dbReference>
<dbReference type="PROSITE" id="PS01085">
    <property type="entry name" value="RIBUL_P_3_EPIMER_1"/>
    <property type="match status" value="1"/>
</dbReference>
<evidence type="ECO:0000256" key="5">
    <source>
        <dbReference type="ARBA" id="ARBA00001954"/>
    </source>
</evidence>
<organism evidence="15">
    <name type="scientific">Leptospirillum ferriphilum</name>
    <dbReference type="NCBI Taxonomy" id="178606"/>
    <lineage>
        <taxon>Bacteria</taxon>
        <taxon>Pseudomonadati</taxon>
        <taxon>Nitrospirota</taxon>
        <taxon>Nitrospiria</taxon>
        <taxon>Nitrospirales</taxon>
        <taxon>Nitrospiraceae</taxon>
        <taxon>Leptospirillum</taxon>
    </lineage>
</organism>
<dbReference type="GO" id="GO:0019323">
    <property type="term" value="P:pentose catabolic process"/>
    <property type="evidence" value="ECO:0007669"/>
    <property type="project" value="UniProtKB-UniRule"/>
</dbReference>
<evidence type="ECO:0000256" key="4">
    <source>
        <dbReference type="ARBA" id="ARBA00001947"/>
    </source>
</evidence>
<feature type="binding site" evidence="10 13">
    <location>
        <position position="35"/>
    </location>
    <ligand>
        <name>a divalent metal cation</name>
        <dbReference type="ChEBI" id="CHEBI:60240"/>
    </ligand>
</feature>
<dbReference type="Pfam" id="PF00834">
    <property type="entry name" value="Ribul_P_3_epim"/>
    <property type="match status" value="1"/>
</dbReference>
<dbReference type="CDD" id="cd00429">
    <property type="entry name" value="RPE"/>
    <property type="match status" value="1"/>
</dbReference>
<feature type="binding site" evidence="10 13">
    <location>
        <position position="37"/>
    </location>
    <ligand>
        <name>a divalent metal cation</name>
        <dbReference type="ChEBI" id="CHEBI:60240"/>
    </ligand>
</feature>
<evidence type="ECO:0000256" key="13">
    <source>
        <dbReference type="PIRSR" id="PIRSR001461-2"/>
    </source>
</evidence>
<dbReference type="GO" id="GO:0004750">
    <property type="term" value="F:D-ribulose-phosphate 3-epimerase activity"/>
    <property type="evidence" value="ECO:0007669"/>
    <property type="project" value="UniProtKB-UniRule"/>
</dbReference>
<dbReference type="EC" id="5.1.3.1" evidence="7 10"/>
<dbReference type="PROSITE" id="PS01086">
    <property type="entry name" value="RIBUL_P_3_EPIMER_2"/>
    <property type="match status" value="1"/>
</dbReference>
<evidence type="ECO:0000256" key="2">
    <source>
        <dbReference type="ARBA" id="ARBA00001936"/>
    </source>
</evidence>
<comment type="function">
    <text evidence="10">Catalyzes the reversible epimerization of D-ribulose 5-phosphate to D-xylulose 5-phosphate.</text>
</comment>
<gene>
    <name evidence="10 15" type="primary">rpe</name>
    <name evidence="15" type="ORF">ENX03_02535</name>
</gene>
<reference evidence="15" key="1">
    <citation type="journal article" date="2020" name="mSystems">
        <title>Genome- and Community-Level Interaction Insights into Carbon Utilization and Element Cycling Functions of Hydrothermarchaeota in Hydrothermal Sediment.</title>
        <authorList>
            <person name="Zhou Z."/>
            <person name="Liu Y."/>
            <person name="Xu W."/>
            <person name="Pan J."/>
            <person name="Luo Z.H."/>
            <person name="Li M."/>
        </authorList>
    </citation>
    <scope>NUCLEOTIDE SEQUENCE [LARGE SCALE GENOMIC DNA]</scope>
    <source>
        <strain evidence="15">SpSt-902</strain>
    </source>
</reference>
<dbReference type="NCBIfam" id="TIGR01163">
    <property type="entry name" value="rpe"/>
    <property type="match status" value="1"/>
</dbReference>
<dbReference type="FunFam" id="3.20.20.70:FF:000004">
    <property type="entry name" value="Ribulose-phosphate 3-epimerase"/>
    <property type="match status" value="1"/>
</dbReference>